<feature type="region of interest" description="Disordered" evidence="1">
    <location>
        <begin position="195"/>
        <end position="364"/>
    </location>
</feature>
<feature type="compositionally biased region" description="Low complexity" evidence="1">
    <location>
        <begin position="347"/>
        <end position="357"/>
    </location>
</feature>
<dbReference type="Proteomes" id="UP001302602">
    <property type="component" value="Unassembled WGS sequence"/>
</dbReference>
<evidence type="ECO:0000313" key="2">
    <source>
        <dbReference type="EMBL" id="KAK4127765.1"/>
    </source>
</evidence>
<evidence type="ECO:0000256" key="1">
    <source>
        <dbReference type="SAM" id="MobiDB-lite"/>
    </source>
</evidence>
<protein>
    <submittedName>
        <fullName evidence="2">Uncharacterized protein</fullName>
    </submittedName>
</protein>
<keyword evidence="3" id="KW-1185">Reference proteome</keyword>
<sequence>MAAAAPEHAAHSAAVQQWPFPLWAWAEERVARWPGEEEENGEVVEVCKGKASWIDEDALHGPKVSGGNVEVTTCGGGGGGGGVVVGGFRKKKNKEKDRGSWPLRNRAPTSPRLHHTIMGSPYLKSGARGESSETLLCEAWETIQAVGMEHTQLRAFSEVLPQPPKPALVANRDNGIVRPPVTMGYVYGASRIPKPIVSPPASPVRSTPTMPSRHRGRQRSTESTLSGILRSTEERLREGSISGAVEGRRATSSPTRTSPGKDIGPTESAATGARSRTPSPRKIVSSQSFAPGHTRQDSQQSVSSETASLRREECPNPDISSGLTSPSRNYQRPEAEKQPMQTRAIRTSLSSELSTLYSEDEMPEEVKRTIMPLETSSCSPSRLPTSSCHP</sequence>
<dbReference type="AlphaFoldDB" id="A0AAN6U857"/>
<name>A0AAN6U857_9PEZI</name>
<organism evidence="2 3">
    <name type="scientific">Parathielavia appendiculata</name>
    <dbReference type="NCBI Taxonomy" id="2587402"/>
    <lineage>
        <taxon>Eukaryota</taxon>
        <taxon>Fungi</taxon>
        <taxon>Dikarya</taxon>
        <taxon>Ascomycota</taxon>
        <taxon>Pezizomycotina</taxon>
        <taxon>Sordariomycetes</taxon>
        <taxon>Sordariomycetidae</taxon>
        <taxon>Sordariales</taxon>
        <taxon>Chaetomiaceae</taxon>
        <taxon>Parathielavia</taxon>
    </lineage>
</organism>
<feature type="compositionally biased region" description="Polar residues" evidence="1">
    <location>
        <begin position="297"/>
        <end position="307"/>
    </location>
</feature>
<feature type="region of interest" description="Disordered" evidence="1">
    <location>
        <begin position="85"/>
        <end position="112"/>
    </location>
</feature>
<dbReference type="RefSeq" id="XP_062651536.1">
    <property type="nucleotide sequence ID" value="XM_062796062.1"/>
</dbReference>
<feature type="region of interest" description="Disordered" evidence="1">
    <location>
        <begin position="371"/>
        <end position="390"/>
    </location>
</feature>
<reference evidence="2" key="2">
    <citation type="submission" date="2023-05" db="EMBL/GenBank/DDBJ databases">
        <authorList>
            <consortium name="Lawrence Berkeley National Laboratory"/>
            <person name="Steindorff A."/>
            <person name="Hensen N."/>
            <person name="Bonometti L."/>
            <person name="Westerberg I."/>
            <person name="Brannstrom I.O."/>
            <person name="Guillou S."/>
            <person name="Cros-Aarteil S."/>
            <person name="Calhoun S."/>
            <person name="Haridas S."/>
            <person name="Kuo A."/>
            <person name="Mondo S."/>
            <person name="Pangilinan J."/>
            <person name="Riley R."/>
            <person name="Labutti K."/>
            <person name="Andreopoulos B."/>
            <person name="Lipzen A."/>
            <person name="Chen C."/>
            <person name="Yanf M."/>
            <person name="Daum C."/>
            <person name="Ng V."/>
            <person name="Clum A."/>
            <person name="Ohm R."/>
            <person name="Martin F."/>
            <person name="Silar P."/>
            <person name="Natvig D."/>
            <person name="Lalanne C."/>
            <person name="Gautier V."/>
            <person name="Ament-Velasquez S.L."/>
            <person name="Kruys A."/>
            <person name="Hutchinson M.I."/>
            <person name="Powell A.J."/>
            <person name="Barry K."/>
            <person name="Miller A.N."/>
            <person name="Grigoriev I.V."/>
            <person name="Debuchy R."/>
            <person name="Gladieux P."/>
            <person name="Thoren M.H."/>
            <person name="Johannesson H."/>
        </authorList>
    </citation>
    <scope>NUCLEOTIDE SEQUENCE</scope>
    <source>
        <strain evidence="2">CBS 731.68</strain>
    </source>
</reference>
<reference evidence="2" key="1">
    <citation type="journal article" date="2023" name="Mol. Phylogenet. Evol.">
        <title>Genome-scale phylogeny and comparative genomics of the fungal order Sordariales.</title>
        <authorList>
            <person name="Hensen N."/>
            <person name="Bonometti L."/>
            <person name="Westerberg I."/>
            <person name="Brannstrom I.O."/>
            <person name="Guillou S."/>
            <person name="Cros-Aarteil S."/>
            <person name="Calhoun S."/>
            <person name="Haridas S."/>
            <person name="Kuo A."/>
            <person name="Mondo S."/>
            <person name="Pangilinan J."/>
            <person name="Riley R."/>
            <person name="LaButti K."/>
            <person name="Andreopoulos B."/>
            <person name="Lipzen A."/>
            <person name="Chen C."/>
            <person name="Yan M."/>
            <person name="Daum C."/>
            <person name="Ng V."/>
            <person name="Clum A."/>
            <person name="Steindorff A."/>
            <person name="Ohm R.A."/>
            <person name="Martin F."/>
            <person name="Silar P."/>
            <person name="Natvig D.O."/>
            <person name="Lalanne C."/>
            <person name="Gautier V."/>
            <person name="Ament-Velasquez S.L."/>
            <person name="Kruys A."/>
            <person name="Hutchinson M.I."/>
            <person name="Powell A.J."/>
            <person name="Barry K."/>
            <person name="Miller A.N."/>
            <person name="Grigoriev I.V."/>
            <person name="Debuchy R."/>
            <person name="Gladieux P."/>
            <person name="Hiltunen Thoren M."/>
            <person name="Johannesson H."/>
        </authorList>
    </citation>
    <scope>NUCLEOTIDE SEQUENCE</scope>
    <source>
        <strain evidence="2">CBS 731.68</strain>
    </source>
</reference>
<accession>A0AAN6U857</accession>
<feature type="compositionally biased region" description="Low complexity" evidence="1">
    <location>
        <begin position="375"/>
        <end position="390"/>
    </location>
</feature>
<dbReference type="EMBL" id="MU853224">
    <property type="protein sequence ID" value="KAK4127765.1"/>
    <property type="molecule type" value="Genomic_DNA"/>
</dbReference>
<dbReference type="GeneID" id="87832830"/>
<proteinExistence type="predicted"/>
<comment type="caution">
    <text evidence="2">The sequence shown here is derived from an EMBL/GenBank/DDBJ whole genome shotgun (WGS) entry which is preliminary data.</text>
</comment>
<feature type="compositionally biased region" description="Polar residues" evidence="1">
    <location>
        <begin position="318"/>
        <end position="330"/>
    </location>
</feature>
<gene>
    <name evidence="2" type="ORF">N657DRAFT_678324</name>
</gene>
<evidence type="ECO:0000313" key="3">
    <source>
        <dbReference type="Proteomes" id="UP001302602"/>
    </source>
</evidence>
<feature type="compositionally biased region" description="Polar residues" evidence="1">
    <location>
        <begin position="274"/>
        <end position="289"/>
    </location>
</feature>